<feature type="compositionally biased region" description="Polar residues" evidence="1">
    <location>
        <begin position="17"/>
        <end position="50"/>
    </location>
</feature>
<accession>A0A8H4JN37</accession>
<reference evidence="2" key="1">
    <citation type="submission" date="2020-01" db="EMBL/GenBank/DDBJ databases">
        <title>Identification and distribution of gene clusters putatively required for synthesis of sphingolipid metabolism inhibitors in phylogenetically diverse species of the filamentous fungus Fusarium.</title>
        <authorList>
            <person name="Kim H.-S."/>
            <person name="Busman M."/>
            <person name="Brown D.W."/>
            <person name="Divon H."/>
            <person name="Uhlig S."/>
            <person name="Proctor R.H."/>
        </authorList>
    </citation>
    <scope>NUCLEOTIDE SEQUENCE</scope>
    <source>
        <strain evidence="2">NRRL 53441</strain>
    </source>
</reference>
<comment type="caution">
    <text evidence="2">The sequence shown here is derived from an EMBL/GenBank/DDBJ whole genome shotgun (WGS) entry which is preliminary data.</text>
</comment>
<organism evidence="2 3">
    <name type="scientific">Fusarium austroafricanum</name>
    <dbReference type="NCBI Taxonomy" id="2364996"/>
    <lineage>
        <taxon>Eukaryota</taxon>
        <taxon>Fungi</taxon>
        <taxon>Dikarya</taxon>
        <taxon>Ascomycota</taxon>
        <taxon>Pezizomycotina</taxon>
        <taxon>Sordariomycetes</taxon>
        <taxon>Hypocreomycetidae</taxon>
        <taxon>Hypocreales</taxon>
        <taxon>Nectriaceae</taxon>
        <taxon>Fusarium</taxon>
        <taxon>Fusarium concolor species complex</taxon>
    </lineage>
</organism>
<evidence type="ECO:0000313" key="3">
    <source>
        <dbReference type="Proteomes" id="UP000605986"/>
    </source>
</evidence>
<feature type="region of interest" description="Disordered" evidence="1">
    <location>
        <begin position="1"/>
        <end position="50"/>
    </location>
</feature>
<dbReference type="Proteomes" id="UP000605986">
    <property type="component" value="Unassembled WGS sequence"/>
</dbReference>
<dbReference type="AlphaFoldDB" id="A0A8H4JN37"/>
<evidence type="ECO:0000313" key="2">
    <source>
        <dbReference type="EMBL" id="KAF4433736.1"/>
    </source>
</evidence>
<evidence type="ECO:0000256" key="1">
    <source>
        <dbReference type="SAM" id="MobiDB-lite"/>
    </source>
</evidence>
<protein>
    <submittedName>
        <fullName evidence="2">Uncharacterized protein</fullName>
    </submittedName>
</protein>
<dbReference type="EMBL" id="JAADJG010000924">
    <property type="protein sequence ID" value="KAF4433736.1"/>
    <property type="molecule type" value="Genomic_DNA"/>
</dbReference>
<sequence length="110" mass="11954">MPDERTEAGSGKKGEPSQPNNGELSRGNLSTQNPHLVTHTSSMPGQRDSITLDTWKNATPTADVWSAPQVQNGQGRATRRLMEEANNGLAEEFNNEIDSIGNENYSGNKD</sequence>
<name>A0A8H4JN37_9HYPO</name>
<proteinExistence type="predicted"/>
<feature type="compositionally biased region" description="Basic and acidic residues" evidence="1">
    <location>
        <begin position="1"/>
        <end position="15"/>
    </location>
</feature>
<gene>
    <name evidence="2" type="ORF">F53441_13749</name>
</gene>
<keyword evidence="3" id="KW-1185">Reference proteome</keyword>